<proteinExistence type="predicted"/>
<dbReference type="OrthoDB" id="9779457at2"/>
<organism evidence="6 7">
    <name type="scientific">Photobacterium swingsii</name>
    <dbReference type="NCBI Taxonomy" id="680026"/>
    <lineage>
        <taxon>Bacteria</taxon>
        <taxon>Pseudomonadati</taxon>
        <taxon>Pseudomonadota</taxon>
        <taxon>Gammaproteobacteria</taxon>
        <taxon>Vibrionales</taxon>
        <taxon>Vibrionaceae</taxon>
        <taxon>Photobacterium</taxon>
    </lineage>
</organism>
<dbReference type="PROSITE" id="PS51379">
    <property type="entry name" value="4FE4S_FER_2"/>
    <property type="match status" value="3"/>
</dbReference>
<evidence type="ECO:0000256" key="3">
    <source>
        <dbReference type="ARBA" id="ARBA00023004"/>
    </source>
</evidence>
<dbReference type="InterPro" id="IPR050294">
    <property type="entry name" value="RnfB_subfamily"/>
</dbReference>
<dbReference type="AlphaFoldDB" id="A0A0J8VG55"/>
<dbReference type="Gene3D" id="3.30.70.20">
    <property type="match status" value="2"/>
</dbReference>
<protein>
    <submittedName>
        <fullName evidence="6">4Fe-4S dicluster domain-containing protein</fullName>
    </submittedName>
</protein>
<feature type="domain" description="4Fe-4S ferredoxin-type" evidence="5">
    <location>
        <begin position="144"/>
        <end position="176"/>
    </location>
</feature>
<evidence type="ECO:0000256" key="1">
    <source>
        <dbReference type="ARBA" id="ARBA00022485"/>
    </source>
</evidence>
<keyword evidence="3" id="KW-0408">Iron</keyword>
<keyword evidence="2" id="KW-0479">Metal-binding</keyword>
<dbReference type="PROSITE" id="PS00198">
    <property type="entry name" value="4FE4S_FER_1"/>
    <property type="match status" value="1"/>
</dbReference>
<dbReference type="STRING" id="680026.AB733_05025"/>
<dbReference type="InterPro" id="IPR017900">
    <property type="entry name" value="4Fe4S_Fe_S_CS"/>
</dbReference>
<dbReference type="CDD" id="cd10554">
    <property type="entry name" value="HycB_like"/>
    <property type="match status" value="1"/>
</dbReference>
<dbReference type="PANTHER" id="PTHR42859">
    <property type="entry name" value="OXIDOREDUCTASE"/>
    <property type="match status" value="1"/>
</dbReference>
<evidence type="ECO:0000313" key="6">
    <source>
        <dbReference type="EMBL" id="PSW25002.1"/>
    </source>
</evidence>
<dbReference type="InterPro" id="IPR017896">
    <property type="entry name" value="4Fe4S_Fe-S-bd"/>
</dbReference>
<name>A0A0J8VG55_9GAMM</name>
<feature type="domain" description="4Fe-4S ferredoxin-type" evidence="5">
    <location>
        <begin position="2"/>
        <end position="31"/>
    </location>
</feature>
<evidence type="ECO:0000259" key="5">
    <source>
        <dbReference type="PROSITE" id="PS51379"/>
    </source>
</evidence>
<dbReference type="SUPFAM" id="SSF54862">
    <property type="entry name" value="4Fe-4S ferredoxins"/>
    <property type="match status" value="1"/>
</dbReference>
<dbReference type="Proteomes" id="UP000240481">
    <property type="component" value="Unassembled WGS sequence"/>
</dbReference>
<evidence type="ECO:0000313" key="7">
    <source>
        <dbReference type="Proteomes" id="UP000240481"/>
    </source>
</evidence>
<keyword evidence="1" id="KW-0004">4Fe-4S</keyword>
<feature type="domain" description="4Fe-4S ferredoxin-type" evidence="5">
    <location>
        <begin position="73"/>
        <end position="102"/>
    </location>
</feature>
<evidence type="ECO:0000256" key="4">
    <source>
        <dbReference type="ARBA" id="ARBA00023014"/>
    </source>
</evidence>
<reference evidence="6 7" key="1">
    <citation type="submission" date="2018-01" db="EMBL/GenBank/DDBJ databases">
        <title>Whole genome sequencing of Histamine producing bacteria.</title>
        <authorList>
            <person name="Butler K."/>
        </authorList>
    </citation>
    <scope>NUCLEOTIDE SEQUENCE [LARGE SCALE GENOMIC DNA]</scope>
    <source>
        <strain evidence="6 7">DSM 24669</strain>
    </source>
</reference>
<dbReference type="GO" id="GO:0046872">
    <property type="term" value="F:metal ion binding"/>
    <property type="evidence" value="ECO:0007669"/>
    <property type="project" value="UniProtKB-KW"/>
</dbReference>
<dbReference type="Pfam" id="PF00037">
    <property type="entry name" value="Fer4"/>
    <property type="match status" value="1"/>
</dbReference>
<dbReference type="EMBL" id="PYLZ01000004">
    <property type="protein sequence ID" value="PSW25002.1"/>
    <property type="molecule type" value="Genomic_DNA"/>
</dbReference>
<keyword evidence="4" id="KW-0411">Iron-sulfur</keyword>
<evidence type="ECO:0000256" key="2">
    <source>
        <dbReference type="ARBA" id="ARBA00022723"/>
    </source>
</evidence>
<gene>
    <name evidence="6" type="ORF">C9I94_09335</name>
</gene>
<sequence length="204" mass="21532">MNRFVIADPQLCIGCGTCMAACSTAHKAEGLQAHPRLTVMRHKQATAPVLCRHCEDAPCAQVCPVNAITQEQGSVVVNESLCVGCTLCAIACPFGAIAIDGSRPVDMANSYDIYIPSTVHSSNPSTSSPQCFGKDILAWEPGVKSIAVKCDLCQSTTGSPACIEVCPTKALFLVEEQGMADASQNKRNEAALDVSTIALERQES</sequence>
<keyword evidence="7" id="KW-1185">Reference proteome</keyword>
<accession>A0A0J8VG55</accession>
<comment type="caution">
    <text evidence="6">The sequence shown here is derived from an EMBL/GenBank/DDBJ whole genome shotgun (WGS) entry which is preliminary data.</text>
</comment>
<dbReference type="PANTHER" id="PTHR42859:SF16">
    <property type="entry name" value="FORMATE HYDROGENLYASE SUBUNIT 2-RELATED"/>
    <property type="match status" value="1"/>
</dbReference>
<dbReference type="RefSeq" id="WP_048897780.1">
    <property type="nucleotide sequence ID" value="NZ_AP024853.1"/>
</dbReference>
<dbReference type="GO" id="GO:0051539">
    <property type="term" value="F:4 iron, 4 sulfur cluster binding"/>
    <property type="evidence" value="ECO:0007669"/>
    <property type="project" value="UniProtKB-KW"/>
</dbReference>
<dbReference type="Pfam" id="PF13247">
    <property type="entry name" value="Fer4_11"/>
    <property type="match status" value="1"/>
</dbReference>